<organism evidence="1 2">
    <name type="scientific">Phaseolus coccineus</name>
    <name type="common">Scarlet runner bean</name>
    <name type="synonym">Phaseolus multiflorus</name>
    <dbReference type="NCBI Taxonomy" id="3886"/>
    <lineage>
        <taxon>Eukaryota</taxon>
        <taxon>Viridiplantae</taxon>
        <taxon>Streptophyta</taxon>
        <taxon>Embryophyta</taxon>
        <taxon>Tracheophyta</taxon>
        <taxon>Spermatophyta</taxon>
        <taxon>Magnoliopsida</taxon>
        <taxon>eudicotyledons</taxon>
        <taxon>Gunneridae</taxon>
        <taxon>Pentapetalae</taxon>
        <taxon>rosids</taxon>
        <taxon>fabids</taxon>
        <taxon>Fabales</taxon>
        <taxon>Fabaceae</taxon>
        <taxon>Papilionoideae</taxon>
        <taxon>50 kb inversion clade</taxon>
        <taxon>NPAAA clade</taxon>
        <taxon>indigoferoid/millettioid clade</taxon>
        <taxon>Phaseoleae</taxon>
        <taxon>Phaseolus</taxon>
    </lineage>
</organism>
<protein>
    <submittedName>
        <fullName evidence="1">Uncharacterized protein</fullName>
    </submittedName>
</protein>
<dbReference type="EMBL" id="JAYMYR010000004">
    <property type="protein sequence ID" value="KAK7366905.1"/>
    <property type="molecule type" value="Genomic_DNA"/>
</dbReference>
<keyword evidence="2" id="KW-1185">Reference proteome</keyword>
<gene>
    <name evidence="1" type="ORF">VNO80_08908</name>
</gene>
<evidence type="ECO:0000313" key="2">
    <source>
        <dbReference type="Proteomes" id="UP001374584"/>
    </source>
</evidence>
<sequence length="80" mass="8703">MRMGACEFGTITAPQTTPKAVFVWGLGNLSCLSTSPSGEEQRIVSLAKRLYMSDPPDMISDHDLPHNPPSCKIVLSNARE</sequence>
<dbReference type="Proteomes" id="UP001374584">
    <property type="component" value="Unassembled WGS sequence"/>
</dbReference>
<reference evidence="1 2" key="1">
    <citation type="submission" date="2024-01" db="EMBL/GenBank/DDBJ databases">
        <title>The genomes of 5 underutilized Papilionoideae crops provide insights into root nodulation and disease resistanc.</title>
        <authorList>
            <person name="Jiang F."/>
        </authorList>
    </citation>
    <scope>NUCLEOTIDE SEQUENCE [LARGE SCALE GENOMIC DNA]</scope>
    <source>
        <strain evidence="1">JINMINGXINNONG_FW02</strain>
        <tissue evidence="1">Leaves</tissue>
    </source>
</reference>
<dbReference type="AlphaFoldDB" id="A0AAN9R909"/>
<comment type="caution">
    <text evidence="1">The sequence shown here is derived from an EMBL/GenBank/DDBJ whole genome shotgun (WGS) entry which is preliminary data.</text>
</comment>
<evidence type="ECO:0000313" key="1">
    <source>
        <dbReference type="EMBL" id="KAK7366905.1"/>
    </source>
</evidence>
<name>A0AAN9R909_PHACN</name>
<accession>A0AAN9R909</accession>
<proteinExistence type="predicted"/>